<accession>F0XDR1</accession>
<name>F0XDR1_GROCL</name>
<dbReference type="GO" id="GO:0008270">
    <property type="term" value="F:zinc ion binding"/>
    <property type="evidence" value="ECO:0007669"/>
    <property type="project" value="UniProtKB-KW"/>
</dbReference>
<dbReference type="PROSITE" id="PS50103">
    <property type="entry name" value="ZF_C3H1"/>
    <property type="match status" value="1"/>
</dbReference>
<dbReference type="STRING" id="655863.F0XDR1"/>
<evidence type="ECO:0000256" key="2">
    <source>
        <dbReference type="ARBA" id="ARBA00022771"/>
    </source>
</evidence>
<sequence>MPARASHYVVRPGPTTRLPSGMVVQEPGRFVPLIAIDQLPDWLEVVGVPRQLLFSQAVDMIAIGAVARPSDLQIHNSTLANDDVFEVRVLRRHDSDIAVPPAAVFPASPAVSATASSTTLGMAAERATMKDMSTKNTSTPRKAAASDSDAWSRDGSVSSWSREPRSRAGRSATPSNIWTVKSAKTTKPPKASTDMSDRQPCRHWCQTGKCSFKSGCKFSHVMPETIKGLRVVGLSRFPDWYRDQMGLDRKGHGAGLGNTGGKQGRSNSHNRNSSNNKKMGGNAQLRISLASCKTVSDNTMTASAKEDYRSIDQLSEKEWDVAMGEIDIRLSRRSSVTTKLHSNETTLTETTGLAISGAQIPRCQDDADENLMDL</sequence>
<feature type="compositionally biased region" description="Low complexity" evidence="5">
    <location>
        <begin position="265"/>
        <end position="276"/>
    </location>
</feature>
<keyword evidence="3 4" id="KW-0862">Zinc</keyword>
<feature type="compositionally biased region" description="Gly residues" evidence="5">
    <location>
        <begin position="253"/>
        <end position="263"/>
    </location>
</feature>
<dbReference type="InterPro" id="IPR000571">
    <property type="entry name" value="Znf_CCCH"/>
</dbReference>
<feature type="zinc finger region" description="C3H1-type" evidence="4">
    <location>
        <begin position="195"/>
        <end position="223"/>
    </location>
</feature>
<dbReference type="SUPFAM" id="SSF90229">
    <property type="entry name" value="CCCH zinc finger"/>
    <property type="match status" value="1"/>
</dbReference>
<evidence type="ECO:0000259" key="6">
    <source>
        <dbReference type="PROSITE" id="PS50103"/>
    </source>
</evidence>
<evidence type="ECO:0000313" key="8">
    <source>
        <dbReference type="Proteomes" id="UP000007796"/>
    </source>
</evidence>
<feature type="region of interest" description="Disordered" evidence="5">
    <location>
        <begin position="125"/>
        <end position="200"/>
    </location>
</feature>
<gene>
    <name evidence="7" type="ORF">CMQ_1095</name>
</gene>
<keyword evidence="8" id="KW-1185">Reference proteome</keyword>
<feature type="domain" description="C3H1-type" evidence="6">
    <location>
        <begin position="195"/>
        <end position="223"/>
    </location>
</feature>
<dbReference type="Proteomes" id="UP000007796">
    <property type="component" value="Unassembled WGS sequence"/>
</dbReference>
<dbReference type="eggNOG" id="ENOG502ST3I">
    <property type="taxonomic scope" value="Eukaryota"/>
</dbReference>
<evidence type="ECO:0000313" key="7">
    <source>
        <dbReference type="EMBL" id="EFX04167.1"/>
    </source>
</evidence>
<keyword evidence="2 4" id="KW-0863">Zinc-finger</keyword>
<dbReference type="Gene3D" id="4.10.1000.10">
    <property type="entry name" value="Zinc finger, CCCH-type"/>
    <property type="match status" value="1"/>
</dbReference>
<feature type="compositionally biased region" description="Low complexity" evidence="5">
    <location>
        <begin position="143"/>
        <end position="156"/>
    </location>
</feature>
<dbReference type="InterPro" id="IPR036855">
    <property type="entry name" value="Znf_CCCH_sf"/>
</dbReference>
<dbReference type="RefSeq" id="XP_014173649.1">
    <property type="nucleotide sequence ID" value="XM_014318174.1"/>
</dbReference>
<dbReference type="InParanoid" id="F0XDR1"/>
<keyword evidence="1 4" id="KW-0479">Metal-binding</keyword>
<evidence type="ECO:0000256" key="5">
    <source>
        <dbReference type="SAM" id="MobiDB-lite"/>
    </source>
</evidence>
<feature type="region of interest" description="Disordered" evidence="5">
    <location>
        <begin position="251"/>
        <end position="282"/>
    </location>
</feature>
<dbReference type="OrthoDB" id="411372at2759"/>
<dbReference type="EMBL" id="GL629765">
    <property type="protein sequence ID" value="EFX04167.1"/>
    <property type="molecule type" value="Genomic_DNA"/>
</dbReference>
<dbReference type="AlphaFoldDB" id="F0XDR1"/>
<evidence type="ECO:0000256" key="4">
    <source>
        <dbReference type="PROSITE-ProRule" id="PRU00723"/>
    </source>
</evidence>
<evidence type="ECO:0000256" key="3">
    <source>
        <dbReference type="ARBA" id="ARBA00022833"/>
    </source>
</evidence>
<evidence type="ECO:0000256" key="1">
    <source>
        <dbReference type="ARBA" id="ARBA00022723"/>
    </source>
</evidence>
<proteinExistence type="predicted"/>
<feature type="compositionally biased region" description="Polar residues" evidence="5">
    <location>
        <begin position="172"/>
        <end position="185"/>
    </location>
</feature>
<dbReference type="GeneID" id="25973935"/>
<organism evidence="8">
    <name type="scientific">Grosmannia clavigera (strain kw1407 / UAMH 11150)</name>
    <name type="common">Blue stain fungus</name>
    <name type="synonym">Graphiocladiella clavigera</name>
    <dbReference type="NCBI Taxonomy" id="655863"/>
    <lineage>
        <taxon>Eukaryota</taxon>
        <taxon>Fungi</taxon>
        <taxon>Dikarya</taxon>
        <taxon>Ascomycota</taxon>
        <taxon>Pezizomycotina</taxon>
        <taxon>Sordariomycetes</taxon>
        <taxon>Sordariomycetidae</taxon>
        <taxon>Ophiostomatales</taxon>
        <taxon>Ophiostomataceae</taxon>
        <taxon>Leptographium</taxon>
    </lineage>
</organism>
<reference evidence="7 8" key="1">
    <citation type="journal article" date="2011" name="Proc. Natl. Acad. Sci. U.S.A.">
        <title>Genome and transcriptome analyses of the mountain pine beetle-fungal symbiont Grosmannia clavigera, a lodgepole pine pathogen.</title>
        <authorList>
            <person name="DiGuistini S."/>
            <person name="Wang Y."/>
            <person name="Liao N.Y."/>
            <person name="Taylor G."/>
            <person name="Tanguay P."/>
            <person name="Feau N."/>
            <person name="Henrissat B."/>
            <person name="Chan S.K."/>
            <person name="Hesse-Orce U."/>
            <person name="Alamouti S.M."/>
            <person name="Tsui C.K.M."/>
            <person name="Docking R.T."/>
            <person name="Levasseur A."/>
            <person name="Haridas S."/>
            <person name="Robertson G."/>
            <person name="Birol I."/>
            <person name="Holt R.A."/>
            <person name="Marra M.A."/>
            <person name="Hamelin R.C."/>
            <person name="Hirst M."/>
            <person name="Jones S.J.M."/>
            <person name="Bohlmann J."/>
            <person name="Breuil C."/>
        </authorList>
    </citation>
    <scope>NUCLEOTIDE SEQUENCE [LARGE SCALE GENOMIC DNA]</scope>
    <source>
        <strain evidence="8">kw1407 / UAMH 11150</strain>
    </source>
</reference>
<dbReference type="GO" id="GO:0003677">
    <property type="term" value="F:DNA binding"/>
    <property type="evidence" value="ECO:0007669"/>
    <property type="project" value="UniProtKB-KW"/>
</dbReference>
<protein>
    <submittedName>
        <fullName evidence="7">Zinc finger DNA-binding protein</fullName>
    </submittedName>
</protein>
<keyword evidence="7" id="KW-0238">DNA-binding</keyword>
<dbReference type="HOGENOM" id="CLU_739784_0_0_1"/>